<dbReference type="EMBL" id="BSOZ01000003">
    <property type="protein sequence ID" value="GLS03214.1"/>
    <property type="molecule type" value="Genomic_DNA"/>
</dbReference>
<dbReference type="Proteomes" id="UP001156836">
    <property type="component" value="Unassembled WGS sequence"/>
</dbReference>
<protein>
    <submittedName>
        <fullName evidence="1">Uncharacterized protein</fullName>
    </submittedName>
</protein>
<comment type="caution">
    <text evidence="1">The sequence shown here is derived from an EMBL/GenBank/DDBJ whole genome shotgun (WGS) entry which is preliminary data.</text>
</comment>
<keyword evidence="2" id="KW-1185">Reference proteome</keyword>
<proteinExistence type="predicted"/>
<accession>A0ABQ6BP33</accession>
<organism evidence="1 2">
    <name type="scientific">Chitiniphilus shinanonensis</name>
    <dbReference type="NCBI Taxonomy" id="553088"/>
    <lineage>
        <taxon>Bacteria</taxon>
        <taxon>Pseudomonadati</taxon>
        <taxon>Pseudomonadota</taxon>
        <taxon>Betaproteobacteria</taxon>
        <taxon>Neisseriales</taxon>
        <taxon>Chitinibacteraceae</taxon>
        <taxon>Chitiniphilus</taxon>
    </lineage>
</organism>
<sequence>MAEAAIEFFIAEVQRNRNSYLNASNGLISNNTISNGTPGTNNLHARITGTFIGDSSKAAMLYAAEVSLMKLRLRSIGFSDCSGLTSSSSLADTTAKCGAKIELIQDIDLTQIGLRNALTVQCQMQSTGSTNVLLGWKATPPYPPALSGYAIETGGAENNAGSEYYVNQGDSSKKQNLNPDLCSMNRDDYFKSFFNKTPAQLLDSTKSLRPTDTDFLIAPVKRVSASEFAAACQDPSSFLRDPAKTATVGVVWVDGKIDDPTNGNIILGSSSSSMSNCQAGYDNGAGTINTAKVIFDGNTTIYGSMSITGFMYGRSDGSGWTHSQKGALSIYGAAAFEGSYNGTSLVPGMTLHVAAEEKFINSLGMANGISAAKGNWRDF</sequence>
<reference evidence="2" key="1">
    <citation type="journal article" date="2019" name="Int. J. Syst. Evol. Microbiol.">
        <title>The Global Catalogue of Microorganisms (GCM) 10K type strain sequencing project: providing services to taxonomists for standard genome sequencing and annotation.</title>
        <authorList>
            <consortium name="The Broad Institute Genomics Platform"/>
            <consortium name="The Broad Institute Genome Sequencing Center for Infectious Disease"/>
            <person name="Wu L."/>
            <person name="Ma J."/>
        </authorList>
    </citation>
    <scope>NUCLEOTIDE SEQUENCE [LARGE SCALE GENOMIC DNA]</scope>
    <source>
        <strain evidence="2">NBRC 104970</strain>
    </source>
</reference>
<gene>
    <name evidence="1" type="ORF">GCM10007860_03570</name>
</gene>
<name>A0ABQ6BP33_9NEIS</name>
<evidence type="ECO:0000313" key="1">
    <source>
        <dbReference type="EMBL" id="GLS03214.1"/>
    </source>
</evidence>
<evidence type="ECO:0000313" key="2">
    <source>
        <dbReference type="Proteomes" id="UP001156836"/>
    </source>
</evidence>